<accession>F2TAN4</accession>
<evidence type="ECO:0000256" key="9">
    <source>
        <dbReference type="SAM" id="MobiDB-lite"/>
    </source>
</evidence>
<dbReference type="HOGENOM" id="CLU_1712771_0_0_1"/>
<dbReference type="PANTHER" id="PTHR46179:SF13">
    <property type="entry name" value="C2H2-TYPE DOMAIN-CONTAINING PROTEIN"/>
    <property type="match status" value="1"/>
</dbReference>
<dbReference type="EMBL" id="GG749419">
    <property type="protein sequence ID" value="EGE80297.2"/>
    <property type="molecule type" value="Genomic_DNA"/>
</dbReference>
<feature type="region of interest" description="Disordered" evidence="9">
    <location>
        <begin position="16"/>
        <end position="46"/>
    </location>
</feature>
<feature type="compositionally biased region" description="Basic and acidic residues" evidence="9">
    <location>
        <begin position="28"/>
        <end position="45"/>
    </location>
</feature>
<dbReference type="OrthoDB" id="4188624at2759"/>
<keyword evidence="7" id="KW-0539">Nucleus</keyword>
<dbReference type="InterPro" id="IPR013087">
    <property type="entry name" value="Znf_C2H2_type"/>
</dbReference>
<keyword evidence="4" id="KW-0862">Zinc</keyword>
<evidence type="ECO:0000313" key="11">
    <source>
        <dbReference type="EMBL" id="EGE80297.2"/>
    </source>
</evidence>
<dbReference type="InterPro" id="IPR051061">
    <property type="entry name" value="Zinc_finger_trans_reg"/>
</dbReference>
<dbReference type="Proteomes" id="UP000007802">
    <property type="component" value="Unassembled WGS sequence"/>
</dbReference>
<keyword evidence="5" id="KW-0805">Transcription regulation</keyword>
<dbReference type="Gene3D" id="3.30.160.60">
    <property type="entry name" value="Classic Zinc Finger"/>
    <property type="match status" value="2"/>
</dbReference>
<organism evidence="11">
    <name type="scientific">Ajellomyces dermatitidis (strain ATCC 18188 / CBS 674.68)</name>
    <name type="common">Blastomyces dermatitidis</name>
    <dbReference type="NCBI Taxonomy" id="653446"/>
    <lineage>
        <taxon>Eukaryota</taxon>
        <taxon>Fungi</taxon>
        <taxon>Dikarya</taxon>
        <taxon>Ascomycota</taxon>
        <taxon>Pezizomycotina</taxon>
        <taxon>Eurotiomycetes</taxon>
        <taxon>Eurotiomycetidae</taxon>
        <taxon>Onygenales</taxon>
        <taxon>Ajellomycetaceae</taxon>
        <taxon>Blastomyces</taxon>
    </lineage>
</organism>
<dbReference type="SMART" id="SM00355">
    <property type="entry name" value="ZnF_C2H2"/>
    <property type="match status" value="3"/>
</dbReference>
<proteinExistence type="predicted"/>
<gene>
    <name evidence="11" type="ORF">BDDG_03238</name>
</gene>
<dbReference type="PANTHER" id="PTHR46179">
    <property type="entry name" value="ZINC FINGER PROTEIN"/>
    <property type="match status" value="1"/>
</dbReference>
<evidence type="ECO:0000256" key="2">
    <source>
        <dbReference type="ARBA" id="ARBA00022723"/>
    </source>
</evidence>
<keyword evidence="3 8" id="KW-0863">Zinc-finger</keyword>
<comment type="subcellular location">
    <subcellularLocation>
        <location evidence="1">Nucleus</location>
    </subcellularLocation>
</comment>
<evidence type="ECO:0000256" key="8">
    <source>
        <dbReference type="PROSITE-ProRule" id="PRU00042"/>
    </source>
</evidence>
<dbReference type="SUPFAM" id="SSF57667">
    <property type="entry name" value="beta-beta-alpha zinc fingers"/>
    <property type="match status" value="1"/>
</dbReference>
<protein>
    <recommendedName>
        <fullName evidence="10">C2H2-type domain-containing protein</fullName>
    </recommendedName>
</protein>
<evidence type="ECO:0000256" key="5">
    <source>
        <dbReference type="ARBA" id="ARBA00023015"/>
    </source>
</evidence>
<dbReference type="Pfam" id="PF00096">
    <property type="entry name" value="zf-C2H2"/>
    <property type="match status" value="2"/>
</dbReference>
<dbReference type="PROSITE" id="PS00028">
    <property type="entry name" value="ZINC_FINGER_C2H2_1"/>
    <property type="match status" value="1"/>
</dbReference>
<dbReference type="GO" id="GO:0008270">
    <property type="term" value="F:zinc ion binding"/>
    <property type="evidence" value="ECO:0007669"/>
    <property type="project" value="UniProtKB-KW"/>
</dbReference>
<dbReference type="PROSITE" id="PS50157">
    <property type="entry name" value="ZINC_FINGER_C2H2_2"/>
    <property type="match status" value="2"/>
</dbReference>
<feature type="domain" description="C2H2-type" evidence="10">
    <location>
        <begin position="163"/>
        <end position="199"/>
    </location>
</feature>
<dbReference type="InterPro" id="IPR036236">
    <property type="entry name" value="Znf_C2H2_sf"/>
</dbReference>
<evidence type="ECO:0000256" key="6">
    <source>
        <dbReference type="ARBA" id="ARBA00023163"/>
    </source>
</evidence>
<evidence type="ECO:0000256" key="7">
    <source>
        <dbReference type="ARBA" id="ARBA00023242"/>
    </source>
</evidence>
<dbReference type="GO" id="GO:0005634">
    <property type="term" value="C:nucleus"/>
    <property type="evidence" value="ECO:0007669"/>
    <property type="project" value="UniProtKB-SubCell"/>
</dbReference>
<evidence type="ECO:0000256" key="3">
    <source>
        <dbReference type="ARBA" id="ARBA00022771"/>
    </source>
</evidence>
<name>F2TAN4_AJEDA</name>
<evidence type="ECO:0000256" key="1">
    <source>
        <dbReference type="ARBA" id="ARBA00004123"/>
    </source>
</evidence>
<keyword evidence="2" id="KW-0479">Metal-binding</keyword>
<evidence type="ECO:0000256" key="4">
    <source>
        <dbReference type="ARBA" id="ARBA00022833"/>
    </source>
</evidence>
<feature type="domain" description="C2H2-type" evidence="10">
    <location>
        <begin position="137"/>
        <end position="164"/>
    </location>
</feature>
<dbReference type="GO" id="GO:0006357">
    <property type="term" value="P:regulation of transcription by RNA polymerase II"/>
    <property type="evidence" value="ECO:0007669"/>
    <property type="project" value="TreeGrafter"/>
</dbReference>
<sequence>MDFPYPFIEPKWLDIQFPGPIPQHQRPLGREREPSGEIDSERDVEQEVSIIEESKSRDGLWASVSNASSPVIATPGWTNAAPVSVESQGSWNGSGDFFYDGGYTDTYSPLGSSGGLSSPSKSSHVSDADAGGFAQQYGCSECSYVFERRYELNSHMKKHTVPYKCRYMIEGSGEKCPKAFRHRKDLIRHLQRKHPESVPDFTPLYCPVWGCQHSEGRGKGTRKDNLRRHLRGQHRDVYLPLRRGLG</sequence>
<dbReference type="AlphaFoldDB" id="F2TAN4"/>
<reference evidence="11" key="1">
    <citation type="submission" date="2010-03" db="EMBL/GenBank/DDBJ databases">
        <title>Annotation of Blastomyces dermatitidis strain ATCC 18188.</title>
        <authorList>
            <consortium name="The Broad Institute Genome Sequencing Platform"/>
            <consortium name="Broad Institute Genome Sequencing Center for Infectious Disease."/>
            <person name="Cuomo C."/>
            <person name="Klein B."/>
            <person name="Sullivan T."/>
            <person name="Heitman J."/>
            <person name="Young S."/>
            <person name="Zeng Q."/>
            <person name="Gargeya S."/>
            <person name="Alvarado L."/>
            <person name="Berlin A.M."/>
            <person name="Chapman S.B."/>
            <person name="Chen Z."/>
            <person name="Freedman E."/>
            <person name="Gellesch M."/>
            <person name="Goldberg J."/>
            <person name="Griggs A."/>
            <person name="Gujja S."/>
            <person name="Heilman E."/>
            <person name="Heiman D."/>
            <person name="Howarth C."/>
            <person name="Mehta T."/>
            <person name="Neiman D."/>
            <person name="Pearson M."/>
            <person name="Roberts A."/>
            <person name="Saif S."/>
            <person name="Shea T."/>
            <person name="Shenoy N."/>
            <person name="Sisk P."/>
            <person name="Stolte C."/>
            <person name="Sykes S."/>
            <person name="White J."/>
            <person name="Yandava C."/>
            <person name="Haas B."/>
            <person name="Nusbaum C."/>
            <person name="Birren B."/>
        </authorList>
    </citation>
    <scope>NUCLEOTIDE SEQUENCE [LARGE SCALE GENOMIC DNA]</scope>
    <source>
        <strain evidence="11">ATCC 18188</strain>
    </source>
</reference>
<keyword evidence="6" id="KW-0804">Transcription</keyword>
<evidence type="ECO:0000259" key="10">
    <source>
        <dbReference type="PROSITE" id="PS50157"/>
    </source>
</evidence>